<protein>
    <submittedName>
        <fullName evidence="1">Cobyrinate a,c-diamide synthase</fullName>
    </submittedName>
</protein>
<organism evidence="1 2">
    <name type="scientific">Trichinella spiralis</name>
    <name type="common">Trichina worm</name>
    <dbReference type="NCBI Taxonomy" id="6334"/>
    <lineage>
        <taxon>Eukaryota</taxon>
        <taxon>Metazoa</taxon>
        <taxon>Ecdysozoa</taxon>
        <taxon>Nematoda</taxon>
        <taxon>Enoplea</taxon>
        <taxon>Dorylaimia</taxon>
        <taxon>Trichinellida</taxon>
        <taxon>Trichinellidae</taxon>
        <taxon>Trichinella</taxon>
    </lineage>
</organism>
<reference evidence="1 2" key="1">
    <citation type="submission" date="2024-07" db="EMBL/GenBank/DDBJ databases">
        <title>Enhanced genomic and transcriptomic resources for Trichinella pseudospiralis and T. spiralis underpin the discovery of pronounced molecular differences between stages and species.</title>
        <authorList>
            <person name="Pasi K.K."/>
            <person name="La Rosa G."/>
            <person name="Gomez-Morales M.A."/>
            <person name="Tosini F."/>
            <person name="Sumanam S."/>
            <person name="Young N.D."/>
            <person name="Chang B.C."/>
            <person name="Robin G.B."/>
        </authorList>
    </citation>
    <scope>NUCLEOTIDE SEQUENCE [LARGE SCALE GENOMIC DNA]</scope>
    <source>
        <strain evidence="1">ISS534</strain>
    </source>
</reference>
<dbReference type="EMBL" id="JBEUSY010000136">
    <property type="protein sequence ID" value="KAL1244372.1"/>
    <property type="molecule type" value="Genomic_DNA"/>
</dbReference>
<sequence>MNLLSELLKAAASCSFVRLSLNNATVFCHRLTTTKHKVLLNNALGHYCLDQLSRSSASTDAIYQNIA</sequence>
<evidence type="ECO:0000313" key="1">
    <source>
        <dbReference type="EMBL" id="KAL1244372.1"/>
    </source>
</evidence>
<proteinExistence type="predicted"/>
<evidence type="ECO:0000313" key="2">
    <source>
        <dbReference type="Proteomes" id="UP001558632"/>
    </source>
</evidence>
<name>A0ABR3KV71_TRISP</name>
<keyword evidence="2" id="KW-1185">Reference proteome</keyword>
<gene>
    <name evidence="1" type="ORF">TSPI_05028</name>
</gene>
<accession>A0ABR3KV71</accession>
<comment type="caution">
    <text evidence="1">The sequence shown here is derived from an EMBL/GenBank/DDBJ whole genome shotgun (WGS) entry which is preliminary data.</text>
</comment>
<dbReference type="Proteomes" id="UP001558632">
    <property type="component" value="Unassembled WGS sequence"/>
</dbReference>